<evidence type="ECO:0000313" key="1">
    <source>
        <dbReference type="EMBL" id="KAK9291956.1"/>
    </source>
</evidence>
<dbReference type="Proteomes" id="UP001415857">
    <property type="component" value="Unassembled WGS sequence"/>
</dbReference>
<keyword evidence="2" id="KW-1185">Reference proteome</keyword>
<protein>
    <submittedName>
        <fullName evidence="1">Uncharacterized protein</fullName>
    </submittedName>
</protein>
<proteinExistence type="predicted"/>
<accession>A0AAP0X5L7</accession>
<name>A0AAP0X5L7_LIQFO</name>
<gene>
    <name evidence="1" type="ORF">L1049_019908</name>
</gene>
<reference evidence="1 2" key="1">
    <citation type="journal article" date="2024" name="Plant J.">
        <title>Genome sequences and population genomics reveal climatic adaptation and genomic divergence between two closely related sweetgum species.</title>
        <authorList>
            <person name="Xu W.Q."/>
            <person name="Ren C.Q."/>
            <person name="Zhang X.Y."/>
            <person name="Comes H.P."/>
            <person name="Liu X.H."/>
            <person name="Li Y.G."/>
            <person name="Kettle C.J."/>
            <person name="Jalonen R."/>
            <person name="Gaisberger H."/>
            <person name="Ma Y.Z."/>
            <person name="Qiu Y.X."/>
        </authorList>
    </citation>
    <scope>NUCLEOTIDE SEQUENCE [LARGE SCALE GENOMIC DNA]</scope>
    <source>
        <strain evidence="1">Hangzhou</strain>
    </source>
</reference>
<dbReference type="EMBL" id="JBBPBK010000001">
    <property type="protein sequence ID" value="KAK9291956.1"/>
    <property type="molecule type" value="Genomic_DNA"/>
</dbReference>
<sequence length="65" mass="7160">MSQNIFSIKLEEGLAVSRGYEEIDNHVGININGVTLAKYSPLGYFTDMNGGFKKLEVAAREPVQV</sequence>
<comment type="caution">
    <text evidence="1">The sequence shown here is derived from an EMBL/GenBank/DDBJ whole genome shotgun (WGS) entry which is preliminary data.</text>
</comment>
<evidence type="ECO:0000313" key="2">
    <source>
        <dbReference type="Proteomes" id="UP001415857"/>
    </source>
</evidence>
<organism evidence="1 2">
    <name type="scientific">Liquidambar formosana</name>
    <name type="common">Formosan gum</name>
    <dbReference type="NCBI Taxonomy" id="63359"/>
    <lineage>
        <taxon>Eukaryota</taxon>
        <taxon>Viridiplantae</taxon>
        <taxon>Streptophyta</taxon>
        <taxon>Embryophyta</taxon>
        <taxon>Tracheophyta</taxon>
        <taxon>Spermatophyta</taxon>
        <taxon>Magnoliopsida</taxon>
        <taxon>eudicotyledons</taxon>
        <taxon>Gunneridae</taxon>
        <taxon>Pentapetalae</taxon>
        <taxon>Saxifragales</taxon>
        <taxon>Altingiaceae</taxon>
        <taxon>Liquidambar</taxon>
    </lineage>
</organism>
<dbReference type="AlphaFoldDB" id="A0AAP0X5L7"/>